<dbReference type="PANTHER" id="PTHR30221:SF3">
    <property type="entry name" value="SMALL-CONDUCTANCE MECHANOSENSITIVE CHANNEL"/>
    <property type="match status" value="1"/>
</dbReference>
<keyword evidence="5 7" id="KW-1133">Transmembrane helix</keyword>
<dbReference type="RefSeq" id="WP_017228468.1">
    <property type="nucleotide sequence ID" value="NZ_JARJLM010000621.1"/>
</dbReference>
<dbReference type="Gene3D" id="1.10.287.1260">
    <property type="match status" value="1"/>
</dbReference>
<feature type="transmembrane region" description="Helical" evidence="7">
    <location>
        <begin position="90"/>
        <end position="120"/>
    </location>
</feature>
<sequence length="290" mass="30922">MELTTLQKYQDLAVAYASDFGVKVLAAIAFWVIGRWLIHLVVKMVQGSLGRQKVDPTLLRYVGSIITVTLNVVLVIGILGYFGIQTTSFAALIAAAGVAIGMAWSGLMANFAAGAFLIVLRPFKVGDFVTAAGVTGTVREIGLFATTLDTPDNVLTVVGNNKIFAETIQNFTANPSRRVELKAQLAGSTDHAAAIALLKERVAAIPNVLAAPAVDVEILEFTLVGPVLAVRPHCHNDHYWQVYFDTNRVIRESFGEAGFAAPMPAQLVLMQQAAVAHAGEAPRALPARTA</sequence>
<dbReference type="Proteomes" id="UP001216674">
    <property type="component" value="Unassembled WGS sequence"/>
</dbReference>
<dbReference type="PANTHER" id="PTHR30221">
    <property type="entry name" value="SMALL-CONDUCTANCE MECHANOSENSITIVE CHANNEL"/>
    <property type="match status" value="1"/>
</dbReference>
<comment type="subcellular location">
    <subcellularLocation>
        <location evidence="7">Cell inner membrane</location>
        <topology evidence="7">Multi-pass membrane protein</topology>
    </subcellularLocation>
    <subcellularLocation>
        <location evidence="1">Cell membrane</location>
        <topology evidence="1">Multi-pass membrane protein</topology>
    </subcellularLocation>
</comment>
<evidence type="ECO:0000256" key="2">
    <source>
        <dbReference type="ARBA" id="ARBA00008017"/>
    </source>
</evidence>
<evidence type="ECO:0000313" key="10">
    <source>
        <dbReference type="Proteomes" id="UP001216674"/>
    </source>
</evidence>
<dbReference type="InterPro" id="IPR006685">
    <property type="entry name" value="MscS_channel_2nd"/>
</dbReference>
<keyword evidence="4 7" id="KW-0812">Transmembrane</keyword>
<proteinExistence type="inferred from homology"/>
<dbReference type="Gene3D" id="3.30.70.100">
    <property type="match status" value="1"/>
</dbReference>
<dbReference type="EMBL" id="JARJLM010000621">
    <property type="protein sequence ID" value="MDF3838722.1"/>
    <property type="molecule type" value="Genomic_DNA"/>
</dbReference>
<comment type="similarity">
    <text evidence="2 7">Belongs to the MscS (TC 1.A.23) family.</text>
</comment>
<dbReference type="InterPro" id="IPR011066">
    <property type="entry name" value="MscS_channel_C_sf"/>
</dbReference>
<evidence type="ECO:0000256" key="1">
    <source>
        <dbReference type="ARBA" id="ARBA00004651"/>
    </source>
</evidence>
<comment type="function">
    <text evidence="7">Mechanosensitive channel that participates in the regulation of osmotic pressure changes within the cell, opening in response to stretch forces in the membrane lipid bilayer, without the need for other proteins. Contributes to normal resistance to hypoosmotic shock. Forms an ion channel of 1.0 nanosiemens conductance with a slight preference for anions.</text>
</comment>
<comment type="subunit">
    <text evidence="7">Homoheptamer.</text>
</comment>
<keyword evidence="7" id="KW-0997">Cell inner membrane</keyword>
<gene>
    <name evidence="9" type="ORF">P3W85_38180</name>
</gene>
<comment type="caution">
    <text evidence="9">The sequence shown here is derived from an EMBL/GenBank/DDBJ whole genome shotgun (WGS) entry which is preliminary data.</text>
</comment>
<evidence type="ECO:0000256" key="5">
    <source>
        <dbReference type="ARBA" id="ARBA00022989"/>
    </source>
</evidence>
<keyword evidence="3" id="KW-1003">Cell membrane</keyword>
<dbReference type="InterPro" id="IPR045275">
    <property type="entry name" value="MscS_archaea/bacteria_type"/>
</dbReference>
<organism evidence="9 10">
    <name type="scientific">Cupriavidus basilensis</name>
    <dbReference type="NCBI Taxonomy" id="68895"/>
    <lineage>
        <taxon>Bacteria</taxon>
        <taxon>Pseudomonadati</taxon>
        <taxon>Pseudomonadota</taxon>
        <taxon>Betaproteobacteria</taxon>
        <taxon>Burkholderiales</taxon>
        <taxon>Burkholderiaceae</taxon>
        <taxon>Cupriavidus</taxon>
    </lineage>
</organism>
<dbReference type="Gene3D" id="2.30.30.60">
    <property type="match status" value="1"/>
</dbReference>
<evidence type="ECO:0000256" key="4">
    <source>
        <dbReference type="ARBA" id="ARBA00022692"/>
    </source>
</evidence>
<dbReference type="SUPFAM" id="SSF50182">
    <property type="entry name" value="Sm-like ribonucleoproteins"/>
    <property type="match status" value="1"/>
</dbReference>
<feature type="domain" description="Mechanosensitive ion channel MscS" evidence="8">
    <location>
        <begin position="107"/>
        <end position="172"/>
    </location>
</feature>
<feature type="transmembrane region" description="Helical" evidence="7">
    <location>
        <begin position="58"/>
        <end position="84"/>
    </location>
</feature>
<accession>A0ABT6B2K1</accession>
<comment type="caution">
    <text evidence="7">Lacks conserved residue(s) required for the propagation of feature annotation.</text>
</comment>
<evidence type="ECO:0000259" key="8">
    <source>
        <dbReference type="Pfam" id="PF00924"/>
    </source>
</evidence>
<dbReference type="SUPFAM" id="SSF82689">
    <property type="entry name" value="Mechanosensitive channel protein MscS (YggB), C-terminal domain"/>
    <property type="match status" value="1"/>
</dbReference>
<evidence type="ECO:0000256" key="7">
    <source>
        <dbReference type="RuleBase" id="RU369025"/>
    </source>
</evidence>
<reference evidence="9 10" key="1">
    <citation type="submission" date="2023-03" db="EMBL/GenBank/DDBJ databases">
        <title>Draft assemblies of triclosan tolerant bacteria isolated from returned activated sludge.</title>
        <authorList>
            <person name="Van Hamelsveld S."/>
        </authorList>
    </citation>
    <scope>NUCLEOTIDE SEQUENCE [LARGE SCALE GENOMIC DNA]</scope>
    <source>
        <strain evidence="9 10">GW210010_S58</strain>
    </source>
</reference>
<dbReference type="Pfam" id="PF00924">
    <property type="entry name" value="MS_channel_2nd"/>
    <property type="match status" value="1"/>
</dbReference>
<evidence type="ECO:0000256" key="6">
    <source>
        <dbReference type="ARBA" id="ARBA00023136"/>
    </source>
</evidence>
<keyword evidence="6 7" id="KW-0472">Membrane</keyword>
<keyword evidence="10" id="KW-1185">Reference proteome</keyword>
<feature type="transmembrane region" description="Helical" evidence="7">
    <location>
        <begin position="20"/>
        <end position="38"/>
    </location>
</feature>
<evidence type="ECO:0000313" key="9">
    <source>
        <dbReference type="EMBL" id="MDF3838722.1"/>
    </source>
</evidence>
<dbReference type="InterPro" id="IPR023408">
    <property type="entry name" value="MscS_beta-dom_sf"/>
</dbReference>
<name>A0ABT6B2K1_9BURK</name>
<dbReference type="SUPFAM" id="SSF82861">
    <property type="entry name" value="Mechanosensitive channel protein MscS (YggB), transmembrane region"/>
    <property type="match status" value="1"/>
</dbReference>
<protein>
    <recommendedName>
        <fullName evidence="7">Small-conductance mechanosensitive channel</fullName>
    </recommendedName>
</protein>
<dbReference type="InterPro" id="IPR010920">
    <property type="entry name" value="LSM_dom_sf"/>
</dbReference>
<evidence type="ECO:0000256" key="3">
    <source>
        <dbReference type="ARBA" id="ARBA00022475"/>
    </source>
</evidence>
<keyword evidence="7" id="KW-0813">Transport</keyword>
<keyword evidence="7" id="KW-0406">Ion transport</keyword>
<dbReference type="InterPro" id="IPR011014">
    <property type="entry name" value="MscS_channel_TM-2"/>
</dbReference>
<keyword evidence="7" id="KW-0407">Ion channel</keyword>